<dbReference type="Pfam" id="PF02674">
    <property type="entry name" value="Colicin_V"/>
    <property type="match status" value="1"/>
</dbReference>
<gene>
    <name evidence="6" type="ORF">E6C50_14975</name>
</gene>
<proteinExistence type="predicted"/>
<reference evidence="6 7" key="1">
    <citation type="submission" date="2019-04" db="EMBL/GenBank/DDBJ databases">
        <title>Flavobacterium sp. nov. isolated from construction timber.</title>
        <authorList>
            <person name="Lin S.-Y."/>
            <person name="Chang C.-T."/>
            <person name="Young C.-C."/>
        </authorList>
    </citation>
    <scope>NUCLEOTIDE SEQUENCE [LARGE SCALE GENOMIC DNA]</scope>
    <source>
        <strain evidence="6 7">CC-CTC003</strain>
    </source>
</reference>
<dbReference type="Proteomes" id="UP000307507">
    <property type="component" value="Unassembled WGS sequence"/>
</dbReference>
<comment type="subcellular location">
    <subcellularLocation>
        <location evidence="1">Membrane</location>
        <topology evidence="1">Multi-pass membrane protein</topology>
    </subcellularLocation>
</comment>
<feature type="transmembrane region" description="Helical" evidence="5">
    <location>
        <begin position="65"/>
        <end position="89"/>
    </location>
</feature>
<dbReference type="GO" id="GO:0009403">
    <property type="term" value="P:toxin biosynthetic process"/>
    <property type="evidence" value="ECO:0007669"/>
    <property type="project" value="InterPro"/>
</dbReference>
<evidence type="ECO:0000256" key="3">
    <source>
        <dbReference type="ARBA" id="ARBA00022989"/>
    </source>
</evidence>
<evidence type="ECO:0000313" key="7">
    <source>
        <dbReference type="Proteomes" id="UP000307507"/>
    </source>
</evidence>
<evidence type="ECO:0000256" key="4">
    <source>
        <dbReference type="ARBA" id="ARBA00023136"/>
    </source>
</evidence>
<dbReference type="GO" id="GO:0016020">
    <property type="term" value="C:membrane"/>
    <property type="evidence" value="ECO:0007669"/>
    <property type="project" value="UniProtKB-SubCell"/>
</dbReference>
<organism evidence="6 7">
    <name type="scientific">Flavobacterium supellecticarium</name>
    <dbReference type="NCBI Taxonomy" id="2565924"/>
    <lineage>
        <taxon>Bacteria</taxon>
        <taxon>Pseudomonadati</taxon>
        <taxon>Bacteroidota</taxon>
        <taxon>Flavobacteriia</taxon>
        <taxon>Flavobacteriales</taxon>
        <taxon>Flavobacteriaceae</taxon>
        <taxon>Flavobacterium</taxon>
    </lineage>
</organism>
<protein>
    <submittedName>
        <fullName evidence="6">CvpA family protein</fullName>
    </submittedName>
</protein>
<feature type="transmembrane region" description="Helical" evidence="5">
    <location>
        <begin position="25"/>
        <end position="44"/>
    </location>
</feature>
<dbReference type="AlphaFoldDB" id="A0A4S3ZRB3"/>
<dbReference type="PANTHER" id="PTHR37306">
    <property type="entry name" value="COLICIN V PRODUCTION PROTEIN"/>
    <property type="match status" value="1"/>
</dbReference>
<keyword evidence="3 5" id="KW-1133">Transmembrane helix</keyword>
<accession>A0A4S3ZRB3</accession>
<dbReference type="EMBL" id="SSNZ01000009">
    <property type="protein sequence ID" value="THF48146.1"/>
    <property type="molecule type" value="Genomic_DNA"/>
</dbReference>
<evidence type="ECO:0000256" key="5">
    <source>
        <dbReference type="SAM" id="Phobius"/>
    </source>
</evidence>
<sequence>MSFFDILLAAVLLYGFIQGFRQGLFTAFASLVSLIVGIILAIKFSHLVRSFIENLVSWNPKYIEVTAFGLTFILVVVGIILLAKLFTGIASFAQMGWLNTIAGGVFGILKMALILSILLNLFQKININNYFLSQETMDKSLFYNPIQKTSQLIFPSVQEWYEDFKTIDADKETSSAS</sequence>
<dbReference type="InterPro" id="IPR003825">
    <property type="entry name" value="Colicin-V_CvpA"/>
</dbReference>
<evidence type="ECO:0000256" key="2">
    <source>
        <dbReference type="ARBA" id="ARBA00022692"/>
    </source>
</evidence>
<keyword evidence="2 5" id="KW-0812">Transmembrane</keyword>
<keyword evidence="7" id="KW-1185">Reference proteome</keyword>
<dbReference type="OrthoDB" id="9799585at2"/>
<name>A0A4S3ZRB3_9FLAO</name>
<evidence type="ECO:0000313" key="6">
    <source>
        <dbReference type="EMBL" id="THF48146.1"/>
    </source>
</evidence>
<keyword evidence="4 5" id="KW-0472">Membrane</keyword>
<comment type="caution">
    <text evidence="6">The sequence shown here is derived from an EMBL/GenBank/DDBJ whole genome shotgun (WGS) entry which is preliminary data.</text>
</comment>
<dbReference type="RefSeq" id="WP_136404048.1">
    <property type="nucleotide sequence ID" value="NZ_SSNZ01000009.1"/>
</dbReference>
<evidence type="ECO:0000256" key="1">
    <source>
        <dbReference type="ARBA" id="ARBA00004141"/>
    </source>
</evidence>
<dbReference type="PANTHER" id="PTHR37306:SF1">
    <property type="entry name" value="COLICIN V PRODUCTION PROTEIN"/>
    <property type="match status" value="1"/>
</dbReference>
<feature type="transmembrane region" description="Helical" evidence="5">
    <location>
        <begin position="101"/>
        <end position="122"/>
    </location>
</feature>